<proteinExistence type="predicted"/>
<feature type="coiled-coil region" evidence="1">
    <location>
        <begin position="65"/>
        <end position="92"/>
    </location>
</feature>
<dbReference type="AlphaFoldDB" id="A0A814RH73"/>
<keyword evidence="1" id="KW-0175">Coiled coil</keyword>
<dbReference type="Proteomes" id="UP000663860">
    <property type="component" value="Unassembled WGS sequence"/>
</dbReference>
<name>A0A814RH73_9BILA</name>
<feature type="coiled-coil region" evidence="1">
    <location>
        <begin position="2"/>
        <end position="29"/>
    </location>
</feature>
<comment type="caution">
    <text evidence="2">The sequence shown here is derived from an EMBL/GenBank/DDBJ whole genome shotgun (WGS) entry which is preliminary data.</text>
</comment>
<evidence type="ECO:0000313" key="3">
    <source>
        <dbReference type="Proteomes" id="UP000663860"/>
    </source>
</evidence>
<reference evidence="2" key="1">
    <citation type="submission" date="2021-02" db="EMBL/GenBank/DDBJ databases">
        <authorList>
            <person name="Nowell W R."/>
        </authorList>
    </citation>
    <scope>NUCLEOTIDE SEQUENCE</scope>
</reference>
<accession>A0A814RH73</accession>
<evidence type="ECO:0000313" key="2">
    <source>
        <dbReference type="EMBL" id="CAF1133168.1"/>
    </source>
</evidence>
<gene>
    <name evidence="2" type="ORF">IZO911_LOCUS24805</name>
</gene>
<evidence type="ECO:0000256" key="1">
    <source>
        <dbReference type="SAM" id="Coils"/>
    </source>
</evidence>
<protein>
    <submittedName>
        <fullName evidence="2">Uncharacterized protein</fullName>
    </submittedName>
</protein>
<sequence length="117" mass="13188">MAKTHIEEREASERKTEALQRKLQELFSQLKITVPGDFSQPAPASFDILITKSCLISSLNGKPSMRTHIEEREASERKTEALQRKLQELFSQLKITVTGDFAQPTPASFDILITKVS</sequence>
<dbReference type="EMBL" id="CAJNOE010000302">
    <property type="protein sequence ID" value="CAF1133168.1"/>
    <property type="molecule type" value="Genomic_DNA"/>
</dbReference>
<organism evidence="2 3">
    <name type="scientific">Adineta steineri</name>
    <dbReference type="NCBI Taxonomy" id="433720"/>
    <lineage>
        <taxon>Eukaryota</taxon>
        <taxon>Metazoa</taxon>
        <taxon>Spiralia</taxon>
        <taxon>Gnathifera</taxon>
        <taxon>Rotifera</taxon>
        <taxon>Eurotatoria</taxon>
        <taxon>Bdelloidea</taxon>
        <taxon>Adinetida</taxon>
        <taxon>Adinetidae</taxon>
        <taxon>Adineta</taxon>
    </lineage>
</organism>